<accession>G8LV70</accession>
<evidence type="ECO:0000256" key="4">
    <source>
        <dbReference type="ARBA" id="ARBA00014281"/>
    </source>
</evidence>
<evidence type="ECO:0000256" key="11">
    <source>
        <dbReference type="ARBA" id="ARBA00047365"/>
    </source>
</evidence>
<evidence type="ECO:0000256" key="3">
    <source>
        <dbReference type="ARBA" id="ARBA00009777"/>
    </source>
</evidence>
<dbReference type="SFLD" id="SFLDG01063">
    <property type="entry name" value="activating_enzymes__group_1"/>
    <property type="match status" value="1"/>
</dbReference>
<feature type="domain" description="Radical SAM core" evidence="13">
    <location>
        <begin position="20"/>
        <end position="172"/>
    </location>
</feature>
<evidence type="ECO:0000256" key="5">
    <source>
        <dbReference type="ARBA" id="ARBA00022485"/>
    </source>
</evidence>
<keyword evidence="8 12" id="KW-0560">Oxidoreductase</keyword>
<gene>
    <name evidence="14" type="ordered locus">Clocl_0721</name>
</gene>
<evidence type="ECO:0000256" key="2">
    <source>
        <dbReference type="ARBA" id="ARBA00003852"/>
    </source>
</evidence>
<organism evidence="14 15">
    <name type="scientific">Acetivibrio clariflavus (strain DSM 19732 / NBRC 101661 / EBR45)</name>
    <name type="common">Clostridium clariflavum</name>
    <dbReference type="NCBI Taxonomy" id="720554"/>
    <lineage>
        <taxon>Bacteria</taxon>
        <taxon>Bacillati</taxon>
        <taxon>Bacillota</taxon>
        <taxon>Clostridia</taxon>
        <taxon>Eubacteriales</taxon>
        <taxon>Oscillospiraceae</taxon>
        <taxon>Acetivibrio</taxon>
    </lineage>
</organism>
<evidence type="ECO:0000256" key="8">
    <source>
        <dbReference type="ARBA" id="ARBA00023002"/>
    </source>
</evidence>
<evidence type="ECO:0000256" key="1">
    <source>
        <dbReference type="ARBA" id="ARBA00001966"/>
    </source>
</evidence>
<comment type="function">
    <text evidence="2 12">Activation of anaerobic ribonucleoside-triphosphate reductase under anaerobic conditions by generation of an organic free radical, using S-adenosylmethionine and reduced flavodoxin as cosubstrates to produce 5'-deoxy-adenosine.</text>
</comment>
<dbReference type="GO" id="GO:0043365">
    <property type="term" value="F:[formate-C-acetyltransferase]-activating enzyme activity"/>
    <property type="evidence" value="ECO:0007669"/>
    <property type="project" value="InterPro"/>
</dbReference>
<evidence type="ECO:0000256" key="6">
    <source>
        <dbReference type="ARBA" id="ARBA00022691"/>
    </source>
</evidence>
<proteinExistence type="inferred from homology"/>
<dbReference type="EC" id="1.97.1.-" evidence="12"/>
<dbReference type="InterPro" id="IPR034457">
    <property type="entry name" value="Organic_radical-activating"/>
</dbReference>
<evidence type="ECO:0000256" key="12">
    <source>
        <dbReference type="PIRNR" id="PIRNR000368"/>
    </source>
</evidence>
<dbReference type="PIRSF" id="PIRSF000368">
    <property type="entry name" value="NrdG"/>
    <property type="match status" value="1"/>
</dbReference>
<dbReference type="GO" id="GO:0051539">
    <property type="term" value="F:4 iron, 4 sulfur cluster binding"/>
    <property type="evidence" value="ECO:0007669"/>
    <property type="project" value="UniProtKB-KW"/>
</dbReference>
<dbReference type="CDD" id="cd01335">
    <property type="entry name" value="Radical_SAM"/>
    <property type="match status" value="1"/>
</dbReference>
<dbReference type="KEGG" id="ccl:Clocl_0721"/>
<dbReference type="eggNOG" id="COG0602">
    <property type="taxonomic scope" value="Bacteria"/>
</dbReference>
<dbReference type="SFLD" id="SFLDS00029">
    <property type="entry name" value="Radical_SAM"/>
    <property type="match status" value="1"/>
</dbReference>
<dbReference type="Proteomes" id="UP000005435">
    <property type="component" value="Chromosome"/>
</dbReference>
<keyword evidence="6" id="KW-0949">S-adenosyl-L-methionine</keyword>
<evidence type="ECO:0000256" key="9">
    <source>
        <dbReference type="ARBA" id="ARBA00023004"/>
    </source>
</evidence>
<reference evidence="15" key="1">
    <citation type="submission" date="2011-12" db="EMBL/GenBank/DDBJ databases">
        <title>Complete sequence of Clostridium clariflavum DSM 19732.</title>
        <authorList>
            <consortium name="US DOE Joint Genome Institute"/>
            <person name="Lucas S."/>
            <person name="Han J."/>
            <person name="Lapidus A."/>
            <person name="Cheng J.-F."/>
            <person name="Goodwin L."/>
            <person name="Pitluck S."/>
            <person name="Peters L."/>
            <person name="Teshima H."/>
            <person name="Detter J.C."/>
            <person name="Han C."/>
            <person name="Tapia R."/>
            <person name="Land M."/>
            <person name="Hauser L."/>
            <person name="Kyrpides N."/>
            <person name="Ivanova N."/>
            <person name="Pagani I."/>
            <person name="Kitzmiller T."/>
            <person name="Lynd L."/>
            <person name="Izquierdo J."/>
            <person name="Woyke T."/>
        </authorList>
    </citation>
    <scope>NUCLEOTIDE SEQUENCE [LARGE SCALE GENOMIC DNA]</scope>
    <source>
        <strain evidence="15">DSM 19732 / NBRC 101661 / EBR45</strain>
    </source>
</reference>
<dbReference type="PROSITE" id="PS51918">
    <property type="entry name" value="RADICAL_SAM"/>
    <property type="match status" value="1"/>
</dbReference>
<dbReference type="InterPro" id="IPR001989">
    <property type="entry name" value="Radical_activat_CS"/>
</dbReference>
<dbReference type="AlphaFoldDB" id="G8LV70"/>
<comment type="catalytic activity">
    <reaction evidence="11">
        <text>glycyl-[protein] + reduced [flavodoxin] + S-adenosyl-L-methionine = glycin-2-yl radical-[protein] + semiquinone [flavodoxin] + 5'-deoxyadenosine + L-methionine + H(+)</text>
        <dbReference type="Rhea" id="RHEA:61976"/>
        <dbReference type="Rhea" id="RHEA-COMP:10622"/>
        <dbReference type="Rhea" id="RHEA-COMP:14480"/>
        <dbReference type="Rhea" id="RHEA-COMP:15993"/>
        <dbReference type="Rhea" id="RHEA-COMP:15994"/>
        <dbReference type="ChEBI" id="CHEBI:15378"/>
        <dbReference type="ChEBI" id="CHEBI:17319"/>
        <dbReference type="ChEBI" id="CHEBI:29947"/>
        <dbReference type="ChEBI" id="CHEBI:32722"/>
        <dbReference type="ChEBI" id="CHEBI:57618"/>
        <dbReference type="ChEBI" id="CHEBI:57844"/>
        <dbReference type="ChEBI" id="CHEBI:59789"/>
        <dbReference type="ChEBI" id="CHEBI:140311"/>
    </reaction>
</comment>
<dbReference type="SUPFAM" id="SSF102114">
    <property type="entry name" value="Radical SAM enzymes"/>
    <property type="match status" value="1"/>
</dbReference>
<keyword evidence="10" id="KW-0411">Iron-sulfur</keyword>
<evidence type="ECO:0000256" key="7">
    <source>
        <dbReference type="ARBA" id="ARBA00022723"/>
    </source>
</evidence>
<dbReference type="InterPro" id="IPR012837">
    <property type="entry name" value="NrdG"/>
</dbReference>
<evidence type="ECO:0000256" key="10">
    <source>
        <dbReference type="ARBA" id="ARBA00023014"/>
    </source>
</evidence>
<evidence type="ECO:0000259" key="13">
    <source>
        <dbReference type="PROSITE" id="PS51918"/>
    </source>
</evidence>
<dbReference type="InterPro" id="IPR007197">
    <property type="entry name" value="rSAM"/>
</dbReference>
<dbReference type="SFLD" id="SFLDG01066">
    <property type="entry name" value="organic_radical-activating_enz"/>
    <property type="match status" value="1"/>
</dbReference>
<keyword evidence="9" id="KW-0408">Iron</keyword>
<name>G8LV70_ACECE</name>
<dbReference type="STRING" id="720554.Clocl_0721"/>
<dbReference type="EMBL" id="CP003065">
    <property type="protein sequence ID" value="AEV67424.1"/>
    <property type="molecule type" value="Genomic_DNA"/>
</dbReference>
<dbReference type="InterPro" id="IPR013785">
    <property type="entry name" value="Aldolase_TIM"/>
</dbReference>
<dbReference type="PANTHER" id="PTHR30352">
    <property type="entry name" value="PYRUVATE FORMATE-LYASE-ACTIVATING ENZYME"/>
    <property type="match status" value="1"/>
</dbReference>
<dbReference type="Gene3D" id="3.20.20.70">
    <property type="entry name" value="Aldolase class I"/>
    <property type="match status" value="1"/>
</dbReference>
<dbReference type="SFLD" id="SFLDF00299">
    <property type="entry name" value="anaerobic_ribonucleoside-triph"/>
    <property type="match status" value="1"/>
</dbReference>
<dbReference type="Pfam" id="PF13353">
    <property type="entry name" value="Fer4_12"/>
    <property type="match status" value="1"/>
</dbReference>
<protein>
    <recommendedName>
        <fullName evidence="4 12">Anaerobic ribonucleoside-triphosphate reductase-activating protein</fullName>
        <ecNumber evidence="12">1.97.1.-</ecNumber>
    </recommendedName>
</protein>
<dbReference type="GO" id="GO:0004748">
    <property type="term" value="F:ribonucleoside-diphosphate reductase activity, thioredoxin disulfide as acceptor"/>
    <property type="evidence" value="ECO:0007669"/>
    <property type="project" value="TreeGrafter"/>
</dbReference>
<reference evidence="14 15" key="2">
    <citation type="journal article" date="2012" name="Stand. Genomic Sci.">
        <title>Complete Genome Sequence of Clostridium clariflavum DSM 19732.</title>
        <authorList>
            <person name="Izquierdo J.A."/>
            <person name="Goodwin L."/>
            <person name="Davenport K.W."/>
            <person name="Teshima H."/>
            <person name="Bruce D."/>
            <person name="Detter C."/>
            <person name="Tapia R."/>
            <person name="Han S."/>
            <person name="Land M."/>
            <person name="Hauser L."/>
            <person name="Jeffries C.D."/>
            <person name="Han J."/>
            <person name="Pitluck S."/>
            <person name="Nolan M."/>
            <person name="Chen A."/>
            <person name="Huntemann M."/>
            <person name="Mavromatis K."/>
            <person name="Mikhailova N."/>
            <person name="Liolios K."/>
            <person name="Woyke T."/>
            <person name="Lynd L.R."/>
        </authorList>
    </citation>
    <scope>NUCLEOTIDE SEQUENCE [LARGE SCALE GENOMIC DNA]</scope>
    <source>
        <strain evidence="15">DSM 19732 / NBRC 101661 / EBR45</strain>
    </source>
</reference>
<comment type="cofactor">
    <cofactor evidence="1">
        <name>[4Fe-4S] cluster</name>
        <dbReference type="ChEBI" id="CHEBI:49883"/>
    </cofactor>
</comment>
<evidence type="ECO:0000313" key="15">
    <source>
        <dbReference type="Proteomes" id="UP000005435"/>
    </source>
</evidence>
<keyword evidence="5" id="KW-0004">4Fe-4S</keyword>
<dbReference type="PANTHER" id="PTHR30352:SF2">
    <property type="entry name" value="ANAEROBIC RIBONUCLEOSIDE-TRIPHOSPHATE REDUCTASE-ACTIVATING PROTEIN"/>
    <property type="match status" value="1"/>
</dbReference>
<dbReference type="HOGENOM" id="CLU_089926_0_0_9"/>
<dbReference type="PROSITE" id="PS01087">
    <property type="entry name" value="RADICAL_ACTIVATING"/>
    <property type="match status" value="1"/>
</dbReference>
<dbReference type="GO" id="GO:0046872">
    <property type="term" value="F:metal ion binding"/>
    <property type="evidence" value="ECO:0007669"/>
    <property type="project" value="UniProtKB-KW"/>
</dbReference>
<comment type="similarity">
    <text evidence="3 12">Belongs to the organic radical-activating enzymes family.</text>
</comment>
<sequence length="172" mass="19264">MVILVETYIRIAGIIKESIVDGPGIRMVVFAQGCKHKCPGCHNPETHSFDGGTLVTVDSIIDQAKKNPMLDGITFSGGEPFEQAEAFAVLAKEAKKLNLNIVTYTGYTYEYIMENLSGFSGWEALLNETDILVDGRYEEDKRNLLLKFRGSENQRLIDVKRTKSENRIVVMD</sequence>
<dbReference type="NCBIfam" id="TIGR02491">
    <property type="entry name" value="NrdG"/>
    <property type="match status" value="1"/>
</dbReference>
<keyword evidence="15" id="KW-1185">Reference proteome</keyword>
<keyword evidence="7" id="KW-0479">Metal-binding</keyword>
<dbReference type="InterPro" id="IPR058240">
    <property type="entry name" value="rSAM_sf"/>
</dbReference>
<evidence type="ECO:0000313" key="14">
    <source>
        <dbReference type="EMBL" id="AEV67424.1"/>
    </source>
</evidence>